<dbReference type="EMBL" id="CP003944">
    <property type="protein sequence ID" value="AFZ50236.1"/>
    <property type="molecule type" value="Genomic_DNA"/>
</dbReference>
<feature type="domain" description="Putative restriction endonuclease" evidence="1">
    <location>
        <begin position="30"/>
        <end position="173"/>
    </location>
</feature>
<dbReference type="eggNOG" id="COG4636">
    <property type="taxonomic scope" value="Bacteria"/>
</dbReference>
<evidence type="ECO:0000313" key="3">
    <source>
        <dbReference type="Proteomes" id="UP000010482"/>
    </source>
</evidence>
<evidence type="ECO:0000259" key="1">
    <source>
        <dbReference type="Pfam" id="PF05685"/>
    </source>
</evidence>
<dbReference type="Pfam" id="PF05685">
    <property type="entry name" value="Uma2"/>
    <property type="match status" value="1"/>
</dbReference>
<dbReference type="Gene3D" id="3.90.1570.10">
    <property type="entry name" value="tt1808, chain A"/>
    <property type="match status" value="1"/>
</dbReference>
<dbReference type="KEGG" id="dsl:Dacsa_1557"/>
<protein>
    <recommendedName>
        <fullName evidence="1">Putative restriction endonuclease domain-containing protein</fullName>
    </recommendedName>
</protein>
<dbReference type="AlphaFoldDB" id="K9YTI3"/>
<dbReference type="InterPro" id="IPR012296">
    <property type="entry name" value="Nuclease_put_TT1808"/>
</dbReference>
<dbReference type="STRING" id="13035.Dacsa_1557"/>
<dbReference type="HOGENOM" id="CLU_098557_0_0_3"/>
<dbReference type="CDD" id="cd06260">
    <property type="entry name" value="DUF820-like"/>
    <property type="match status" value="1"/>
</dbReference>
<name>K9YTI3_DACS8</name>
<keyword evidence="3" id="KW-1185">Reference proteome</keyword>
<sequence>MDQITVSVGKKVLFKEVSWKTLETILEETDRENHSSRLAYNQGRLEIVTPLPEPEINKNFITNFIEILLEELDREFYPLGSTTFKNELMQQGIEPDNCFYIENEALIRGKERIDLTVDPPPDLALEIEITSRSYPEIYAALGVPELWQFRQGNLQISILEQGKYQISTRSSIFPQFPLTKAIPEFLQQCKTQGRNQTMKAFRQWVREKQ</sequence>
<evidence type="ECO:0000313" key="2">
    <source>
        <dbReference type="EMBL" id="AFZ50236.1"/>
    </source>
</evidence>
<dbReference type="PATRIC" id="fig|13035.3.peg.1753"/>
<reference evidence="2" key="1">
    <citation type="submission" date="2012-04" db="EMBL/GenBank/DDBJ databases">
        <title>Finished genome of Dactylococcopsis salina PCC 8305.</title>
        <authorList>
            <consortium name="US DOE Joint Genome Institute"/>
            <person name="Gugger M."/>
            <person name="Coursin T."/>
            <person name="Rippka R."/>
            <person name="Tandeau De Marsac N."/>
            <person name="Huntemann M."/>
            <person name="Wei C.-L."/>
            <person name="Han J."/>
            <person name="Detter J.C."/>
            <person name="Han C."/>
            <person name="Tapia R."/>
            <person name="Daligault H."/>
            <person name="Chen A."/>
            <person name="Krypides N."/>
            <person name="Mavromatis K."/>
            <person name="Markowitz V."/>
            <person name="Szeto E."/>
            <person name="Ivanova N."/>
            <person name="Ovchinnikova G."/>
            <person name="Pagani I."/>
            <person name="Pati A."/>
            <person name="Goodwin L."/>
            <person name="Peters L."/>
            <person name="Pitluck S."/>
            <person name="Woyke T."/>
            <person name="Kerfeld C."/>
        </authorList>
    </citation>
    <scope>NUCLEOTIDE SEQUENCE [LARGE SCALE GENOMIC DNA]</scope>
    <source>
        <strain evidence="2">PCC 8305</strain>
    </source>
</reference>
<proteinExistence type="predicted"/>
<dbReference type="RefSeq" id="WP_015229234.1">
    <property type="nucleotide sequence ID" value="NC_019780.1"/>
</dbReference>
<dbReference type="PANTHER" id="PTHR47152:SF1">
    <property type="entry name" value="SLL1186 PROTEIN"/>
    <property type="match status" value="1"/>
</dbReference>
<dbReference type="OrthoDB" id="5768410at2"/>
<dbReference type="InterPro" id="IPR008538">
    <property type="entry name" value="Uma2"/>
</dbReference>
<gene>
    <name evidence="2" type="ORF">Dacsa_1557</name>
</gene>
<accession>K9YTI3</accession>
<dbReference type="PANTHER" id="PTHR47152">
    <property type="entry name" value="SLR2084 PROTEIN-RELATED"/>
    <property type="match status" value="1"/>
</dbReference>
<dbReference type="Proteomes" id="UP000010482">
    <property type="component" value="Chromosome"/>
</dbReference>
<organism evidence="2 3">
    <name type="scientific">Dactylococcopsis salina (strain PCC 8305)</name>
    <name type="common">Myxobactron salinum</name>
    <dbReference type="NCBI Taxonomy" id="13035"/>
    <lineage>
        <taxon>Bacteria</taxon>
        <taxon>Bacillati</taxon>
        <taxon>Cyanobacteriota</taxon>
        <taxon>Cyanophyceae</taxon>
        <taxon>Nodosilineales</taxon>
        <taxon>Cymatolegaceae</taxon>
        <taxon>Dactylococcopsis</taxon>
    </lineage>
</organism>